<feature type="transmembrane region" description="Helical" evidence="1">
    <location>
        <begin position="31"/>
        <end position="50"/>
    </location>
</feature>
<dbReference type="AlphaFoldDB" id="A0A9P0IK65"/>
<reference evidence="2" key="1">
    <citation type="submission" date="2022-02" db="EMBL/GenBank/DDBJ databases">
        <authorList>
            <person name="King R."/>
        </authorList>
    </citation>
    <scope>NUCLEOTIDE SEQUENCE</scope>
</reference>
<keyword evidence="1" id="KW-1133">Transmembrane helix</keyword>
<gene>
    <name evidence="2" type="ORF">APHIGO_LOCUS283</name>
</gene>
<accession>A0A9P0IK65</accession>
<evidence type="ECO:0000256" key="1">
    <source>
        <dbReference type="SAM" id="Phobius"/>
    </source>
</evidence>
<name>A0A9P0IK65_APHGO</name>
<evidence type="ECO:0000313" key="2">
    <source>
        <dbReference type="EMBL" id="CAH1708116.1"/>
    </source>
</evidence>
<organism evidence="2 3">
    <name type="scientific">Aphis gossypii</name>
    <name type="common">Cotton aphid</name>
    <dbReference type="NCBI Taxonomy" id="80765"/>
    <lineage>
        <taxon>Eukaryota</taxon>
        <taxon>Metazoa</taxon>
        <taxon>Ecdysozoa</taxon>
        <taxon>Arthropoda</taxon>
        <taxon>Hexapoda</taxon>
        <taxon>Insecta</taxon>
        <taxon>Pterygota</taxon>
        <taxon>Neoptera</taxon>
        <taxon>Paraneoptera</taxon>
        <taxon>Hemiptera</taxon>
        <taxon>Sternorrhyncha</taxon>
        <taxon>Aphidomorpha</taxon>
        <taxon>Aphidoidea</taxon>
        <taxon>Aphididae</taxon>
        <taxon>Aphidini</taxon>
        <taxon>Aphis</taxon>
        <taxon>Aphis</taxon>
    </lineage>
</organism>
<keyword evidence="3" id="KW-1185">Reference proteome</keyword>
<keyword evidence="1" id="KW-0812">Transmembrane</keyword>
<reference evidence="2" key="2">
    <citation type="submission" date="2022-10" db="EMBL/GenBank/DDBJ databases">
        <authorList>
            <consortium name="ENA_rothamsted_submissions"/>
            <consortium name="culmorum"/>
            <person name="King R."/>
        </authorList>
    </citation>
    <scope>NUCLEOTIDE SEQUENCE</scope>
</reference>
<proteinExistence type="predicted"/>
<sequence>MCVQSRARVCVSVCVECASSTLRARTARRRFACACVMRAAVCLPVVLATLHGPGWHKVVLPRARGHFSAQSFRLARCLHTPALRDAFSFFFPSLSFRRFPYYLLISPLSTRFSIGRHLAAFAGRSPRTLSTFRFHRRYEFEISAARNNRTRARDTQSARR</sequence>
<dbReference type="Proteomes" id="UP001154329">
    <property type="component" value="Chromosome 1"/>
</dbReference>
<evidence type="ECO:0000313" key="3">
    <source>
        <dbReference type="Proteomes" id="UP001154329"/>
    </source>
</evidence>
<dbReference type="EMBL" id="OU899034">
    <property type="protein sequence ID" value="CAH1708116.1"/>
    <property type="molecule type" value="Genomic_DNA"/>
</dbReference>
<protein>
    <submittedName>
        <fullName evidence="2">Uncharacterized protein</fullName>
    </submittedName>
</protein>
<keyword evidence="1" id="KW-0472">Membrane</keyword>